<feature type="domain" description="VOC" evidence="2">
    <location>
        <begin position="10"/>
        <end position="120"/>
    </location>
</feature>
<feature type="compositionally biased region" description="Acidic residues" evidence="1">
    <location>
        <begin position="253"/>
        <end position="264"/>
    </location>
</feature>
<evidence type="ECO:0000313" key="3">
    <source>
        <dbReference type="EMBL" id="MBI8989818.1"/>
    </source>
</evidence>
<feature type="region of interest" description="Disordered" evidence="1">
    <location>
        <begin position="253"/>
        <end position="273"/>
    </location>
</feature>
<reference evidence="3" key="1">
    <citation type="submission" date="2020-12" db="EMBL/GenBank/DDBJ databases">
        <title>Genome public.</title>
        <authorList>
            <person name="Sun Q."/>
        </authorList>
    </citation>
    <scope>NUCLEOTIDE SEQUENCE</scope>
    <source>
        <strain evidence="3">CCM 8863</strain>
    </source>
</reference>
<dbReference type="InterPro" id="IPR004360">
    <property type="entry name" value="Glyas_Fos-R_dOase_dom"/>
</dbReference>
<protein>
    <submittedName>
        <fullName evidence="3">VOC family protein</fullName>
    </submittedName>
</protein>
<evidence type="ECO:0000256" key="1">
    <source>
        <dbReference type="SAM" id="MobiDB-lite"/>
    </source>
</evidence>
<dbReference type="PROSITE" id="PS51819">
    <property type="entry name" value="VOC"/>
    <property type="match status" value="2"/>
</dbReference>
<dbReference type="InterPro" id="IPR037523">
    <property type="entry name" value="VOC_core"/>
</dbReference>
<dbReference type="InterPro" id="IPR029068">
    <property type="entry name" value="Glyas_Bleomycin-R_OHBP_Dase"/>
</dbReference>
<gene>
    <name evidence="3" type="ORF">JDV75_08600</name>
</gene>
<organism evidence="3 4">
    <name type="scientific">Corynebacterium meridianum</name>
    <dbReference type="NCBI Taxonomy" id="2765363"/>
    <lineage>
        <taxon>Bacteria</taxon>
        <taxon>Bacillati</taxon>
        <taxon>Actinomycetota</taxon>
        <taxon>Actinomycetes</taxon>
        <taxon>Mycobacteriales</taxon>
        <taxon>Corynebacteriaceae</taxon>
        <taxon>Corynebacterium</taxon>
    </lineage>
</organism>
<dbReference type="Proteomes" id="UP000645966">
    <property type="component" value="Unassembled WGS sequence"/>
</dbReference>
<sequence>MPAFMAQDGMPFWIDLTTSEMRKTAHFYSEILGWDVEEAAPGYRLARAQGLPVAGFIEQPEDATQPDTWITYFLTGDIDATVARTRELGGTVLTEPFDVHLGQVAILVDSAGAMFGAIEPSGEERFVSGGEPGTAVWHELTATGDYDRAVDFYTELFGWTVRRLDEDGARYTLIGVDGSPFAGIWDAEGRFPPQIPGFWQTYLGVRDIAATAEKVTELGGEIIRGPFEAEFGTMLIIADSTGATLTLCEADEPAEEGNEADPLEGIDLSQFGG</sequence>
<dbReference type="AlphaFoldDB" id="A0A934HZH6"/>
<proteinExistence type="predicted"/>
<dbReference type="RefSeq" id="WP_198738847.1">
    <property type="nucleotide sequence ID" value="NZ_JAEIOS010000013.1"/>
</dbReference>
<evidence type="ECO:0000259" key="2">
    <source>
        <dbReference type="PROSITE" id="PS51819"/>
    </source>
</evidence>
<accession>A0A934HZH6</accession>
<dbReference type="SUPFAM" id="SSF54593">
    <property type="entry name" value="Glyoxalase/Bleomycin resistance protein/Dihydroxybiphenyl dioxygenase"/>
    <property type="match status" value="2"/>
</dbReference>
<dbReference type="InterPro" id="IPR052164">
    <property type="entry name" value="Anthracycline_SecMetBiosynth"/>
</dbReference>
<feature type="domain" description="VOC" evidence="2">
    <location>
        <begin position="135"/>
        <end position="250"/>
    </location>
</feature>
<dbReference type="PANTHER" id="PTHR33993">
    <property type="entry name" value="GLYOXALASE-RELATED"/>
    <property type="match status" value="1"/>
</dbReference>
<name>A0A934HZH6_9CORY</name>
<dbReference type="PANTHER" id="PTHR33993:SF14">
    <property type="entry name" value="GB|AAF24581.1"/>
    <property type="match status" value="1"/>
</dbReference>
<keyword evidence="4" id="KW-1185">Reference proteome</keyword>
<dbReference type="Pfam" id="PF00903">
    <property type="entry name" value="Glyoxalase"/>
    <property type="match status" value="2"/>
</dbReference>
<dbReference type="EMBL" id="JAEIOS010000013">
    <property type="protein sequence ID" value="MBI8989818.1"/>
    <property type="molecule type" value="Genomic_DNA"/>
</dbReference>
<dbReference type="Gene3D" id="3.10.180.10">
    <property type="entry name" value="2,3-Dihydroxybiphenyl 1,2-Dioxygenase, domain 1"/>
    <property type="match status" value="2"/>
</dbReference>
<comment type="caution">
    <text evidence="3">The sequence shown here is derived from an EMBL/GenBank/DDBJ whole genome shotgun (WGS) entry which is preliminary data.</text>
</comment>
<dbReference type="CDD" id="cd07247">
    <property type="entry name" value="SgaA_N_like"/>
    <property type="match status" value="2"/>
</dbReference>
<evidence type="ECO:0000313" key="4">
    <source>
        <dbReference type="Proteomes" id="UP000645966"/>
    </source>
</evidence>